<dbReference type="GO" id="GO:0006623">
    <property type="term" value="P:protein targeting to vacuole"/>
    <property type="evidence" value="ECO:0007669"/>
    <property type="project" value="UniProtKB-UniRule"/>
</dbReference>
<dbReference type="EMBL" id="NIVC01002202">
    <property type="protein sequence ID" value="PAA60026.1"/>
    <property type="molecule type" value="Genomic_DNA"/>
</dbReference>
<reference evidence="7 8" key="1">
    <citation type="submission" date="2017-06" db="EMBL/GenBank/DDBJ databases">
        <title>A platform for efficient transgenesis in Macrostomum lignano, a flatworm model organism for stem cell research.</title>
        <authorList>
            <person name="Berezikov E."/>
        </authorList>
    </citation>
    <scope>NUCLEOTIDE SEQUENCE [LARGE SCALE GENOMIC DNA]</scope>
    <source>
        <strain evidence="7">DV1</strain>
        <tissue evidence="7">Whole organism</tissue>
    </source>
</reference>
<dbReference type="InterPro" id="IPR043971">
    <property type="entry name" value="FUZ/MON1/HPS1_longin_2"/>
</dbReference>
<dbReference type="PANTHER" id="PTHR13027:SF7">
    <property type="entry name" value="VACUOLAR FUSION PROTEIN MON1 HOMOLOG"/>
    <property type="match status" value="1"/>
</dbReference>
<evidence type="ECO:0000256" key="3">
    <source>
        <dbReference type="SAM" id="MobiDB-lite"/>
    </source>
</evidence>
<dbReference type="Pfam" id="PF19036">
    <property type="entry name" value="Fuz_longin_1"/>
    <property type="match status" value="1"/>
</dbReference>
<keyword evidence="8" id="KW-1185">Reference proteome</keyword>
<evidence type="ECO:0000259" key="6">
    <source>
        <dbReference type="Pfam" id="PF19038"/>
    </source>
</evidence>
<dbReference type="Proteomes" id="UP000215902">
    <property type="component" value="Unassembled WGS sequence"/>
</dbReference>
<feature type="domain" description="FUZ/MON1/HPS1 second Longin" evidence="5">
    <location>
        <begin position="381"/>
        <end position="476"/>
    </location>
</feature>
<organism evidence="7 8">
    <name type="scientific">Macrostomum lignano</name>
    <dbReference type="NCBI Taxonomy" id="282301"/>
    <lineage>
        <taxon>Eukaryota</taxon>
        <taxon>Metazoa</taxon>
        <taxon>Spiralia</taxon>
        <taxon>Lophotrochozoa</taxon>
        <taxon>Platyhelminthes</taxon>
        <taxon>Rhabditophora</taxon>
        <taxon>Macrostomorpha</taxon>
        <taxon>Macrostomida</taxon>
        <taxon>Macrostomidae</taxon>
        <taxon>Macrostomum</taxon>
    </lineage>
</organism>
<evidence type="ECO:0000259" key="5">
    <source>
        <dbReference type="Pfam" id="PF19037"/>
    </source>
</evidence>
<accession>A0A267EF10</accession>
<feature type="non-terminal residue" evidence="7">
    <location>
        <position position="1"/>
    </location>
</feature>
<feature type="domain" description="FUZ/MON1/HPS1 first Longin" evidence="4">
    <location>
        <begin position="215"/>
        <end position="332"/>
    </location>
</feature>
<name>A0A267EF10_9PLAT</name>
<dbReference type="InterPro" id="IPR043970">
    <property type="entry name" value="FUZ/MON1/HPS1_longin_3"/>
</dbReference>
<dbReference type="InterPro" id="IPR043972">
    <property type="entry name" value="FUZ/MON1/HPS1_longin_1"/>
</dbReference>
<feature type="region of interest" description="Disordered" evidence="3">
    <location>
        <begin position="111"/>
        <end position="171"/>
    </location>
</feature>
<dbReference type="GO" id="GO:0016192">
    <property type="term" value="P:vesicle-mediated transport"/>
    <property type="evidence" value="ECO:0007669"/>
    <property type="project" value="InterPro"/>
</dbReference>
<evidence type="ECO:0000313" key="7">
    <source>
        <dbReference type="EMBL" id="PAA60026.1"/>
    </source>
</evidence>
<dbReference type="GO" id="GO:0035658">
    <property type="term" value="C:Mon1-Ccz1 complex"/>
    <property type="evidence" value="ECO:0007669"/>
    <property type="project" value="TreeGrafter"/>
</dbReference>
<comment type="function">
    <text evidence="2">Plays an important role in membrane trafficking through the secretory apparatus.</text>
</comment>
<dbReference type="InterPro" id="IPR004353">
    <property type="entry name" value="Mon1"/>
</dbReference>
<dbReference type="STRING" id="282301.A0A267EF10"/>
<evidence type="ECO:0000256" key="1">
    <source>
        <dbReference type="ARBA" id="ARBA00008968"/>
    </source>
</evidence>
<protein>
    <recommendedName>
        <fullName evidence="2">Vacuolar fusion protein MON1 homolog</fullName>
    </recommendedName>
</protein>
<evidence type="ECO:0000313" key="8">
    <source>
        <dbReference type="Proteomes" id="UP000215902"/>
    </source>
</evidence>
<sequence length="617" mass="68578">IPVCCIPPESEEVDPVASLKSQQTRRAVSLLPKELMDSSEQLQQAGDELDDRSDSLPEPPLEAPTRPEPAASADEDEDKQLALLKTIDVEDIHTEVAGKTSRGAIRRIARASSCEAPTPAALAAAAEAASEDDEDDEDKEANEELGTATAAAETDKPSASEPGSNSRPAAAVAEDSIAAGVTALLLNEAEQQQQQKQQQDDVEETLTAEWRTADRHVFVMSRSGKPIFSRHGNEEKLVTHMGVMTALVSVVEDSDDQVHWFESADRRFVFLAKEFLILVCICRSAESPTQLLLQLNYLYNQILSLLTFTVLKRAFRKSNYDLRHLLPDADRFLTGLLQFMERDIGPLLGAVQCLPLPKSTRDAVGDAICSGARVKNRRNPDLVFGILLSGTKLVSLVHMKRQYLHPLDMHLIINLINCTESFKTSQAWTPICLPKFDASGNLYAYVCFLDEELCLVLLTVDGNSFDALAEAKNKILEKLQKANCLAQIRESAVAGQWTLAQTGAEEVRHFVYKIKLAGQYFSPQMGDPFGQPEDQQRVMALYQRMHALLHRRTRPLKLVYHTNQLASVMGWITEEFELYAAFSPLASKRSAIQSVNRVLKWLGRERDRLFCLSSPSF</sequence>
<evidence type="ECO:0000259" key="4">
    <source>
        <dbReference type="Pfam" id="PF19036"/>
    </source>
</evidence>
<dbReference type="PRINTS" id="PR01546">
    <property type="entry name" value="YEAST73DUF"/>
</dbReference>
<dbReference type="PANTHER" id="PTHR13027">
    <property type="entry name" value="SAND PROTEIN-RELATED"/>
    <property type="match status" value="1"/>
</dbReference>
<comment type="caution">
    <text evidence="7">The sequence shown here is derived from an EMBL/GenBank/DDBJ whole genome shotgun (WGS) entry which is preliminary data.</text>
</comment>
<evidence type="ECO:0000256" key="2">
    <source>
        <dbReference type="RuleBase" id="RU367048"/>
    </source>
</evidence>
<dbReference type="AlphaFoldDB" id="A0A267EF10"/>
<gene>
    <name evidence="7" type="ORF">BOX15_Mlig030533g1</name>
</gene>
<feature type="domain" description="FUZ/MON1/HPS1 third Longin" evidence="6">
    <location>
        <begin position="506"/>
        <end position="605"/>
    </location>
</feature>
<feature type="region of interest" description="Disordered" evidence="3">
    <location>
        <begin position="1"/>
        <end position="80"/>
    </location>
</feature>
<dbReference type="OrthoDB" id="272411at2759"/>
<feature type="compositionally biased region" description="Acidic residues" evidence="3">
    <location>
        <begin position="129"/>
        <end position="143"/>
    </location>
</feature>
<proteinExistence type="inferred from homology"/>
<dbReference type="Pfam" id="PF19037">
    <property type="entry name" value="Fuz_longin_2"/>
    <property type="match status" value="1"/>
</dbReference>
<dbReference type="Pfam" id="PF19038">
    <property type="entry name" value="Fuz_longin_3"/>
    <property type="match status" value="1"/>
</dbReference>
<comment type="similarity">
    <text evidence="1 2">Belongs to the MON1/SAND family.</text>
</comment>